<protein>
    <submittedName>
        <fullName evidence="5">Uncharacterized protein</fullName>
    </submittedName>
</protein>
<dbReference type="GO" id="GO:0051087">
    <property type="term" value="F:protein-folding chaperone binding"/>
    <property type="evidence" value="ECO:0007669"/>
    <property type="project" value="InterPro"/>
</dbReference>
<dbReference type="OrthoDB" id="1898560at2759"/>
<dbReference type="Gene3D" id="1.25.40.10">
    <property type="entry name" value="Tetratricopeptide repeat domain"/>
    <property type="match status" value="1"/>
</dbReference>
<dbReference type="Proteomes" id="UP000754883">
    <property type="component" value="Unassembled WGS sequence"/>
</dbReference>
<sequence>MSHITLAQQGIDAVEKKAWDEAITKLSTALEQSANPGWLIARSKALVAVSRFREALEDADLAWHSAFQRNKRDLMIEAHYRRAVAYFRLGEFANADCCCVYSMRLAKGKSAVEKEDPVKDLKDEAGRWTVTAQQVKDEIATDEFNQQSNSGSLVEATQAAGESVKQWRRASTFRLQAISRLQKLPEDDQARIATATLQPPKKALAKLGGDDKKKAASKAAGSSAAAAPAVVKPQVPADTPVRLQDFQNDSTMSVTVFSKGVNKEKLQVEFLEKSVCLDPIIYPSGDEKAFKLNLWGEIDTAASKYTVTPSKVELSLKKKSPGKWPQLKGEGSDDEPSAEEKMAEAREKEILEHLKESRKKAMDEADEEAAEKDKAEAPATTTAPVEEKEAEKAPAASSGPSYPTSSKSGPKNWDKIEGVDSDEEEGDVNIFFKKLYKNATPEQQRAMMKSFTESNGTSLSTDWDDVKARKVETVPPDGVEAKKW</sequence>
<dbReference type="InterPro" id="IPR011990">
    <property type="entry name" value="TPR-like_helical_dom_sf"/>
</dbReference>
<dbReference type="Gene3D" id="2.60.40.790">
    <property type="match status" value="1"/>
</dbReference>
<proteinExistence type="inferred from homology"/>
<feature type="compositionally biased region" description="Basic and acidic residues" evidence="2">
    <location>
        <begin position="338"/>
        <end position="363"/>
    </location>
</feature>
<dbReference type="InterPro" id="IPR007052">
    <property type="entry name" value="CS_dom"/>
</dbReference>
<feature type="domain" description="SGS" evidence="3">
    <location>
        <begin position="401"/>
        <end position="484"/>
    </location>
</feature>
<accession>A0A9N9U286</accession>
<organism evidence="5 6">
    <name type="scientific">Clonostachys byssicola</name>
    <dbReference type="NCBI Taxonomy" id="160290"/>
    <lineage>
        <taxon>Eukaryota</taxon>
        <taxon>Fungi</taxon>
        <taxon>Dikarya</taxon>
        <taxon>Ascomycota</taxon>
        <taxon>Pezizomycotina</taxon>
        <taxon>Sordariomycetes</taxon>
        <taxon>Hypocreomycetidae</taxon>
        <taxon>Hypocreales</taxon>
        <taxon>Bionectriaceae</taxon>
        <taxon>Clonostachys</taxon>
    </lineage>
</organism>
<dbReference type="PROSITE" id="PS51048">
    <property type="entry name" value="SGS"/>
    <property type="match status" value="1"/>
</dbReference>
<evidence type="ECO:0000259" key="3">
    <source>
        <dbReference type="PROSITE" id="PS51048"/>
    </source>
</evidence>
<dbReference type="SUPFAM" id="SSF48452">
    <property type="entry name" value="TPR-like"/>
    <property type="match status" value="1"/>
</dbReference>
<comment type="caution">
    <text evidence="5">The sequence shown here is derived from an EMBL/GenBank/DDBJ whole genome shotgun (WGS) entry which is preliminary data.</text>
</comment>
<dbReference type="SUPFAM" id="SSF49764">
    <property type="entry name" value="HSP20-like chaperones"/>
    <property type="match status" value="1"/>
</dbReference>
<evidence type="ECO:0000256" key="1">
    <source>
        <dbReference type="ARBA" id="ARBA00008509"/>
    </source>
</evidence>
<evidence type="ECO:0000313" key="6">
    <source>
        <dbReference type="Proteomes" id="UP000754883"/>
    </source>
</evidence>
<dbReference type="Pfam" id="PF05002">
    <property type="entry name" value="SGS"/>
    <property type="match status" value="1"/>
</dbReference>
<comment type="similarity">
    <text evidence="1">Belongs to the SGT1 family.</text>
</comment>
<evidence type="ECO:0000259" key="4">
    <source>
        <dbReference type="PROSITE" id="PS51203"/>
    </source>
</evidence>
<keyword evidence="6" id="KW-1185">Reference proteome</keyword>
<dbReference type="InterPro" id="IPR008978">
    <property type="entry name" value="HSP20-like_chaperone"/>
</dbReference>
<name>A0A9N9U286_9HYPO</name>
<feature type="region of interest" description="Disordered" evidence="2">
    <location>
        <begin position="320"/>
        <end position="424"/>
    </location>
</feature>
<dbReference type="PROSITE" id="PS51203">
    <property type="entry name" value="CS"/>
    <property type="match status" value="1"/>
</dbReference>
<dbReference type="Pfam" id="PF04969">
    <property type="entry name" value="CS"/>
    <property type="match status" value="1"/>
</dbReference>
<dbReference type="PANTHER" id="PTHR45862">
    <property type="entry name" value="PROTEIN SGT1 HOMOLOG"/>
    <property type="match status" value="1"/>
</dbReference>
<dbReference type="AlphaFoldDB" id="A0A9N9U286"/>
<feature type="compositionally biased region" description="Low complexity" evidence="2">
    <location>
        <begin position="217"/>
        <end position="228"/>
    </location>
</feature>
<reference evidence="6" key="1">
    <citation type="submission" date="2019-06" db="EMBL/GenBank/DDBJ databases">
        <authorList>
            <person name="Broberg M."/>
        </authorList>
    </citation>
    <scope>NUCLEOTIDE SEQUENCE [LARGE SCALE GENOMIC DNA]</scope>
</reference>
<evidence type="ECO:0000256" key="2">
    <source>
        <dbReference type="SAM" id="MobiDB-lite"/>
    </source>
</evidence>
<dbReference type="InterPro" id="IPR044563">
    <property type="entry name" value="Sgt1-like"/>
</dbReference>
<feature type="compositionally biased region" description="Low complexity" evidence="2">
    <location>
        <begin position="393"/>
        <end position="411"/>
    </location>
</feature>
<dbReference type="EMBL" id="CABFNO020001301">
    <property type="protein sequence ID" value="CAG9979539.1"/>
    <property type="molecule type" value="Genomic_DNA"/>
</dbReference>
<reference evidence="5 6" key="2">
    <citation type="submission" date="2021-10" db="EMBL/GenBank/DDBJ databases">
        <authorList>
            <person name="Piombo E."/>
        </authorList>
    </citation>
    <scope>NUCLEOTIDE SEQUENCE [LARGE SCALE GENOMIC DNA]</scope>
</reference>
<dbReference type="InterPro" id="IPR007699">
    <property type="entry name" value="SGS_dom"/>
</dbReference>
<gene>
    <name evidence="5" type="ORF">CBYS24578_00005001</name>
</gene>
<dbReference type="CDD" id="cd06466">
    <property type="entry name" value="p23_CS_SGT1_like"/>
    <property type="match status" value="1"/>
</dbReference>
<evidence type="ECO:0000313" key="5">
    <source>
        <dbReference type="EMBL" id="CAG9979539.1"/>
    </source>
</evidence>
<feature type="domain" description="CS" evidence="4">
    <location>
        <begin position="238"/>
        <end position="328"/>
    </location>
</feature>
<feature type="region of interest" description="Disordered" evidence="2">
    <location>
        <begin position="204"/>
        <end position="228"/>
    </location>
</feature>